<feature type="non-terminal residue" evidence="1">
    <location>
        <position position="58"/>
    </location>
</feature>
<accession>A0ABS8RX64</accession>
<comment type="caution">
    <text evidence="1">The sequence shown here is derived from an EMBL/GenBank/DDBJ whole genome shotgun (WGS) entry which is preliminary data.</text>
</comment>
<protein>
    <submittedName>
        <fullName evidence="1">Uncharacterized protein</fullName>
    </submittedName>
</protein>
<reference evidence="1 2" key="1">
    <citation type="journal article" date="2021" name="BMC Genomics">
        <title>Datura genome reveals duplications of psychoactive alkaloid biosynthetic genes and high mutation rate following tissue culture.</title>
        <authorList>
            <person name="Rajewski A."/>
            <person name="Carter-House D."/>
            <person name="Stajich J."/>
            <person name="Litt A."/>
        </authorList>
    </citation>
    <scope>NUCLEOTIDE SEQUENCE [LARGE SCALE GENOMIC DNA]</scope>
    <source>
        <strain evidence="1">AR-01</strain>
    </source>
</reference>
<keyword evidence="2" id="KW-1185">Reference proteome</keyword>
<dbReference type="Proteomes" id="UP000823775">
    <property type="component" value="Unassembled WGS sequence"/>
</dbReference>
<name>A0ABS8RX64_DATST</name>
<gene>
    <name evidence="1" type="ORF">HAX54_010932</name>
</gene>
<evidence type="ECO:0000313" key="2">
    <source>
        <dbReference type="Proteomes" id="UP000823775"/>
    </source>
</evidence>
<sequence>MIAKQTIDGNFQDQATDDGGDLWLAIGIGDAQISETDQVQVMAISRRIMSSSPGRSCK</sequence>
<dbReference type="EMBL" id="JACEIK010000161">
    <property type="protein sequence ID" value="MCD7451313.1"/>
    <property type="molecule type" value="Genomic_DNA"/>
</dbReference>
<evidence type="ECO:0000313" key="1">
    <source>
        <dbReference type="EMBL" id="MCD7451313.1"/>
    </source>
</evidence>
<organism evidence="1 2">
    <name type="scientific">Datura stramonium</name>
    <name type="common">Jimsonweed</name>
    <name type="synonym">Common thornapple</name>
    <dbReference type="NCBI Taxonomy" id="4076"/>
    <lineage>
        <taxon>Eukaryota</taxon>
        <taxon>Viridiplantae</taxon>
        <taxon>Streptophyta</taxon>
        <taxon>Embryophyta</taxon>
        <taxon>Tracheophyta</taxon>
        <taxon>Spermatophyta</taxon>
        <taxon>Magnoliopsida</taxon>
        <taxon>eudicotyledons</taxon>
        <taxon>Gunneridae</taxon>
        <taxon>Pentapetalae</taxon>
        <taxon>asterids</taxon>
        <taxon>lamiids</taxon>
        <taxon>Solanales</taxon>
        <taxon>Solanaceae</taxon>
        <taxon>Solanoideae</taxon>
        <taxon>Datureae</taxon>
        <taxon>Datura</taxon>
    </lineage>
</organism>
<proteinExistence type="predicted"/>